<feature type="domain" description="D-isomer specific 2-hydroxyacid dehydrogenase catalytic" evidence="5">
    <location>
        <begin position="6"/>
        <end position="307"/>
    </location>
</feature>
<dbReference type="InterPro" id="IPR006139">
    <property type="entry name" value="D-isomer_2_OHA_DH_cat_dom"/>
</dbReference>
<organism evidence="7 8">
    <name type="scientific">Tissierella pigra</name>
    <dbReference type="NCBI Taxonomy" id="2607614"/>
    <lineage>
        <taxon>Bacteria</taxon>
        <taxon>Bacillati</taxon>
        <taxon>Bacillota</taxon>
        <taxon>Tissierellia</taxon>
        <taxon>Tissierellales</taxon>
        <taxon>Tissierellaceae</taxon>
        <taxon>Tissierella</taxon>
    </lineage>
</organism>
<evidence type="ECO:0000313" key="7">
    <source>
        <dbReference type="EMBL" id="MSU01281.1"/>
    </source>
</evidence>
<dbReference type="RefSeq" id="WP_154439694.1">
    <property type="nucleotide sequence ID" value="NZ_VUNQ01000012.1"/>
</dbReference>
<evidence type="ECO:0000256" key="3">
    <source>
        <dbReference type="ARBA" id="ARBA00023027"/>
    </source>
</evidence>
<dbReference type="AlphaFoldDB" id="A0A6N7XGW3"/>
<dbReference type="GO" id="GO:0016616">
    <property type="term" value="F:oxidoreductase activity, acting on the CH-OH group of donors, NAD or NADP as acceptor"/>
    <property type="evidence" value="ECO:0007669"/>
    <property type="project" value="InterPro"/>
</dbReference>
<dbReference type="GO" id="GO:0051287">
    <property type="term" value="F:NAD binding"/>
    <property type="evidence" value="ECO:0007669"/>
    <property type="project" value="InterPro"/>
</dbReference>
<protein>
    <submittedName>
        <fullName evidence="7">Dihydrofolate reductase</fullName>
    </submittedName>
</protein>
<dbReference type="CDD" id="cd12155">
    <property type="entry name" value="PGDH_1"/>
    <property type="match status" value="1"/>
</dbReference>
<dbReference type="Pfam" id="PF00389">
    <property type="entry name" value="2-Hacid_dh"/>
    <property type="match status" value="1"/>
</dbReference>
<dbReference type="PANTHER" id="PTHR43333">
    <property type="entry name" value="2-HACID_DH_C DOMAIN-CONTAINING PROTEIN"/>
    <property type="match status" value="1"/>
</dbReference>
<evidence type="ECO:0000256" key="4">
    <source>
        <dbReference type="RuleBase" id="RU003719"/>
    </source>
</evidence>
<dbReference type="Proteomes" id="UP000469523">
    <property type="component" value="Unassembled WGS sequence"/>
</dbReference>
<dbReference type="Pfam" id="PF02826">
    <property type="entry name" value="2-Hacid_dh_C"/>
    <property type="match status" value="1"/>
</dbReference>
<gene>
    <name evidence="7" type="ORF">FYJ83_07355</name>
</gene>
<comment type="caution">
    <text evidence="7">The sequence shown here is derived from an EMBL/GenBank/DDBJ whole genome shotgun (WGS) entry which is preliminary data.</text>
</comment>
<feature type="domain" description="D-isomer specific 2-hydroxyacid dehydrogenase NAD-binding" evidence="6">
    <location>
        <begin position="105"/>
        <end position="275"/>
    </location>
</feature>
<dbReference type="InterPro" id="IPR006140">
    <property type="entry name" value="D-isomer_DH_NAD-bd"/>
</dbReference>
<accession>A0A6N7XGW3</accession>
<dbReference type="SUPFAM" id="SSF51735">
    <property type="entry name" value="NAD(P)-binding Rossmann-fold domains"/>
    <property type="match status" value="1"/>
</dbReference>
<evidence type="ECO:0000313" key="8">
    <source>
        <dbReference type="Proteomes" id="UP000469523"/>
    </source>
</evidence>
<keyword evidence="3" id="KW-0520">NAD</keyword>
<evidence type="ECO:0000256" key="2">
    <source>
        <dbReference type="ARBA" id="ARBA00023002"/>
    </source>
</evidence>
<evidence type="ECO:0000259" key="5">
    <source>
        <dbReference type="Pfam" id="PF00389"/>
    </source>
</evidence>
<dbReference type="SUPFAM" id="SSF52283">
    <property type="entry name" value="Formate/glycerate dehydrogenase catalytic domain-like"/>
    <property type="match status" value="1"/>
</dbReference>
<reference evidence="7 8" key="1">
    <citation type="submission" date="2019-09" db="EMBL/GenBank/DDBJ databases">
        <title>In-depth cultivation of the pig gut microbiome towards novel bacterial diversity and tailored functional studies.</title>
        <authorList>
            <person name="Wylensek D."/>
            <person name="Hitch T.C.A."/>
            <person name="Clavel T."/>
        </authorList>
    </citation>
    <scope>NUCLEOTIDE SEQUENCE [LARGE SCALE GENOMIC DNA]</scope>
    <source>
        <strain evidence="7 8">WCA3-693-APC-4?</strain>
    </source>
</reference>
<keyword evidence="2 4" id="KW-0560">Oxidoreductase</keyword>
<evidence type="ECO:0000256" key="1">
    <source>
        <dbReference type="ARBA" id="ARBA00005854"/>
    </source>
</evidence>
<dbReference type="InterPro" id="IPR036291">
    <property type="entry name" value="NAD(P)-bd_dom_sf"/>
</dbReference>
<dbReference type="Gene3D" id="3.40.50.720">
    <property type="entry name" value="NAD(P)-binding Rossmann-like Domain"/>
    <property type="match status" value="2"/>
</dbReference>
<name>A0A6N7XGW3_9FIRM</name>
<dbReference type="EMBL" id="VUNQ01000012">
    <property type="protein sequence ID" value="MSU01281.1"/>
    <property type="molecule type" value="Genomic_DNA"/>
</dbReference>
<comment type="similarity">
    <text evidence="1 4">Belongs to the D-isomer specific 2-hydroxyacid dehydrogenase family.</text>
</comment>
<evidence type="ECO:0000259" key="6">
    <source>
        <dbReference type="Pfam" id="PF02826"/>
    </source>
</evidence>
<proteinExistence type="inferred from homology"/>
<sequence length="313" mass="36106">MKALITFKYAEEEIKKLEKLGYDIIFRDERDLIFSDNIKDIDLMVCFNPFNKIDISLFPNLKWIQLSSAGINHVPIDKILSQNIILTNNRGGYSIPIAEWIVLKILEMIKNTKEFYNKQNKKTWKIDTSLMELQGKTIGFIGTGSIASEAAKRLEPFDVNIIGINSSGKEAEHFHQTFSIEKIYDVVPKCDFLVIATPYTEKTHHLMDESVFSHIKDGTYLINIARGSIIDEKVLIENLKSGKIKKAALDVFEVEPLPENNPLWEMENVIISPHNSWVSEMNNNKRYEIVYKNMEKYINGEKLINIVDLKRGY</sequence>
<keyword evidence="8" id="KW-1185">Reference proteome</keyword>
<dbReference type="PANTHER" id="PTHR43333:SF1">
    <property type="entry name" value="D-ISOMER SPECIFIC 2-HYDROXYACID DEHYDROGENASE NAD-BINDING DOMAIN-CONTAINING PROTEIN"/>
    <property type="match status" value="1"/>
</dbReference>